<reference evidence="4" key="1">
    <citation type="submission" date="2011-08" db="EMBL/GenBank/DDBJ databases">
        <authorList>
            <person name="Rombauts S."/>
        </authorList>
    </citation>
    <scope>NUCLEOTIDE SEQUENCE</scope>
    <source>
        <strain evidence="4">London</strain>
    </source>
</reference>
<evidence type="ECO:0000313" key="4">
    <source>
        <dbReference type="Proteomes" id="UP000015104"/>
    </source>
</evidence>
<feature type="compositionally biased region" description="Basic and acidic residues" evidence="1">
    <location>
        <begin position="245"/>
        <end position="257"/>
    </location>
</feature>
<dbReference type="EMBL" id="CAEY01000714">
    <property type="status" value="NOT_ANNOTATED_CDS"/>
    <property type="molecule type" value="Genomic_DNA"/>
</dbReference>
<feature type="region of interest" description="Disordered" evidence="1">
    <location>
        <begin position="138"/>
        <end position="257"/>
    </location>
</feature>
<keyword evidence="4" id="KW-1185">Reference proteome</keyword>
<sequence>MSATSMEMEDQVEPEMEPLFRSEESTVPIFTSGSSEDYTLFLEAQVNLERLGEISYTRDLKNTNFNSEMYQKKLTRAHEALSQTHLARSLPIPNLATLNVIHRLSIFWPNRLIKKFAEESTTLPDLDLAVNPSDNIQEMEDEDSVPTNQSRSRPLSPKTDKLSRGYSAEGSSRLKRTDSTYDSETSESKELEITIDADPRHPFSITEKVTSEEKRRTKQGIGKILKTFTEESKPSDQAQANSEQKANKKSPEAWKLLDEPPGVPILPLKPATERLLPIGPTVRLPKKPGSPFFNQSNQSSFSYAPSQFAHSHQLPQSSWKADFVCTISLAEVFVEEDGEIIPELKSLKRLAATITITNYGPFNLKFLLPESGQLGVVTESGYHDGVLGMMQEGKVELCFLPLTLDTVKVPGQFTPVISEESYYISSIRKVGGGASAVVSSLASVNTIPILLAILIVFLLELTVIKRFNIASITNAIYQSFGTSFYQNLSRHSTWFCLVLMIIIMFPVYIFDASFNTQTIVGTNDVKVETLRDVITYDKIPFFVEGISMYDWFKAKVTKDYGDIYERSKSNGLDKPYELGPIPVFRPVDRMVTFLSSLGVKIARLGADEILHEPNQVHYFSERPFHRSVQALLLSFETPELIKKRIHLITQRVAQAGLATKIEADIYIESILSFHPASLFDFHKSEIPRNSLEVNWKSLNYNAFSNKCPAIQASKHT</sequence>
<reference evidence="3" key="2">
    <citation type="submission" date="2015-06" db="UniProtKB">
        <authorList>
            <consortium name="EnsemblMetazoa"/>
        </authorList>
    </citation>
    <scope>IDENTIFICATION</scope>
</reference>
<proteinExistence type="predicted"/>
<feature type="transmembrane region" description="Helical" evidence="2">
    <location>
        <begin position="436"/>
        <end position="459"/>
    </location>
</feature>
<name>T1KYJ6_TETUR</name>
<dbReference type="HOGENOM" id="CLU_386026_0_0_1"/>
<evidence type="ECO:0000256" key="2">
    <source>
        <dbReference type="SAM" id="Phobius"/>
    </source>
</evidence>
<feature type="compositionally biased region" description="Basic and acidic residues" evidence="1">
    <location>
        <begin position="186"/>
        <end position="201"/>
    </location>
</feature>
<dbReference type="AlphaFoldDB" id="T1KYJ6"/>
<evidence type="ECO:0000313" key="3">
    <source>
        <dbReference type="EnsemblMetazoa" id="tetur27g00920.1"/>
    </source>
</evidence>
<dbReference type="EnsemblMetazoa" id="tetur27g00920.1">
    <property type="protein sequence ID" value="tetur27g00920.1"/>
    <property type="gene ID" value="tetur27g00920"/>
</dbReference>
<dbReference type="Proteomes" id="UP000015104">
    <property type="component" value="Unassembled WGS sequence"/>
</dbReference>
<keyword evidence="2" id="KW-1133">Transmembrane helix</keyword>
<protein>
    <submittedName>
        <fullName evidence="3">Uncharacterized protein</fullName>
    </submittedName>
</protein>
<accession>T1KYJ6</accession>
<evidence type="ECO:0000256" key="1">
    <source>
        <dbReference type="SAM" id="MobiDB-lite"/>
    </source>
</evidence>
<feature type="compositionally biased region" description="Polar residues" evidence="1">
    <location>
        <begin position="235"/>
        <end position="244"/>
    </location>
</feature>
<keyword evidence="2" id="KW-0812">Transmembrane</keyword>
<keyword evidence="2" id="KW-0472">Membrane</keyword>
<organism evidence="3 4">
    <name type="scientific">Tetranychus urticae</name>
    <name type="common">Two-spotted spider mite</name>
    <dbReference type="NCBI Taxonomy" id="32264"/>
    <lineage>
        <taxon>Eukaryota</taxon>
        <taxon>Metazoa</taxon>
        <taxon>Ecdysozoa</taxon>
        <taxon>Arthropoda</taxon>
        <taxon>Chelicerata</taxon>
        <taxon>Arachnida</taxon>
        <taxon>Acari</taxon>
        <taxon>Acariformes</taxon>
        <taxon>Trombidiformes</taxon>
        <taxon>Prostigmata</taxon>
        <taxon>Eleutherengona</taxon>
        <taxon>Raphignathae</taxon>
        <taxon>Tetranychoidea</taxon>
        <taxon>Tetranychidae</taxon>
        <taxon>Tetranychus</taxon>
    </lineage>
</organism>
<dbReference type="STRING" id="32264.T1KYJ6"/>
<feature type="transmembrane region" description="Helical" evidence="2">
    <location>
        <begin position="492"/>
        <end position="510"/>
    </location>
</feature>